<dbReference type="FunCoup" id="E3NKQ6">
    <property type="interactions" value="2275"/>
</dbReference>
<evidence type="ECO:0000256" key="6">
    <source>
        <dbReference type="ARBA" id="ARBA00022801"/>
    </source>
</evidence>
<comment type="similarity">
    <text evidence="2 9">Belongs to the NTAQ1 family.</text>
</comment>
<dbReference type="InterPro" id="IPR037132">
    <property type="entry name" value="N_Gln_amidohydro_ab_roll_sf"/>
</dbReference>
<dbReference type="EC" id="3.5.1.122" evidence="4 9"/>
<dbReference type="HOGENOM" id="CLU_091083_1_0_1"/>
<reference evidence="11" key="1">
    <citation type="submission" date="2007-07" db="EMBL/GenBank/DDBJ databases">
        <title>PCAP assembly of the Caenorhabditis remanei genome.</title>
        <authorList>
            <consortium name="The Caenorhabditis remanei Sequencing Consortium"/>
            <person name="Wilson R.K."/>
        </authorList>
    </citation>
    <scope>NUCLEOTIDE SEQUENCE [LARGE SCALE GENOMIC DNA]</scope>
    <source>
        <strain evidence="11">PB4641</strain>
    </source>
</reference>
<dbReference type="eggNOG" id="KOG3261">
    <property type="taxonomic scope" value="Eukaryota"/>
</dbReference>
<dbReference type="GO" id="GO:0070773">
    <property type="term" value="F:protein-N-terminal glutamine amidohydrolase activity"/>
    <property type="evidence" value="ECO:0007669"/>
    <property type="project" value="UniProtKB-UniRule"/>
</dbReference>
<evidence type="ECO:0000313" key="11">
    <source>
        <dbReference type="EMBL" id="EFP02682.1"/>
    </source>
</evidence>
<gene>
    <name evidence="11" type="ORF">CRE_07871</name>
</gene>
<dbReference type="STRING" id="31234.E3NKQ6"/>
<evidence type="ECO:0000256" key="4">
    <source>
        <dbReference type="ARBA" id="ARBA00012718"/>
    </source>
</evidence>
<accession>E3NKQ6</accession>
<comment type="function">
    <text evidence="1 9">Mediates the side-chain deamidation of N-terminal glutamine residues to glutamate, an important step in N-end rule pathway of protein degradation. Conversion of the resulting N-terminal glutamine to glutamate renders the protein susceptible to arginylation, polyubiquitination and degradation as specified by the N-end rule. Does not act on substrates with internal or C-terminal glutamine and does not act on non-glutamine residues in any position.</text>
</comment>
<dbReference type="GeneID" id="9797544"/>
<dbReference type="Proteomes" id="UP000008281">
    <property type="component" value="Unassembled WGS sequence"/>
</dbReference>
<dbReference type="RefSeq" id="XP_003091015.2">
    <property type="nucleotide sequence ID" value="XM_003090967.2"/>
</dbReference>
<keyword evidence="6 9" id="KW-0378">Hydrolase</keyword>
<proteinExistence type="inferred from homology"/>
<name>E3NKQ6_CAERE</name>
<evidence type="ECO:0000259" key="10">
    <source>
        <dbReference type="Pfam" id="PF09764"/>
    </source>
</evidence>
<protein>
    <recommendedName>
        <fullName evidence="5 9">Protein N-terminal glutamine amidohydrolase</fullName>
        <ecNumber evidence="4 9">3.5.1.122</ecNumber>
    </recommendedName>
    <alternativeName>
        <fullName evidence="7 9">Protein NH2-terminal glutamine deamidase</fullName>
    </alternativeName>
</protein>
<evidence type="ECO:0000256" key="8">
    <source>
        <dbReference type="ARBA" id="ARBA00048768"/>
    </source>
</evidence>
<dbReference type="GO" id="GO:0005634">
    <property type="term" value="C:nucleus"/>
    <property type="evidence" value="ECO:0007669"/>
    <property type="project" value="TreeGrafter"/>
</dbReference>
<evidence type="ECO:0000256" key="3">
    <source>
        <dbReference type="ARBA" id="ARBA00011245"/>
    </source>
</evidence>
<dbReference type="InterPro" id="IPR039733">
    <property type="entry name" value="NTAQ1"/>
</dbReference>
<dbReference type="InParanoid" id="E3NKQ6"/>
<evidence type="ECO:0000256" key="5">
    <source>
        <dbReference type="ARBA" id="ARBA00021247"/>
    </source>
</evidence>
<comment type="catalytic activity">
    <reaction evidence="8 9">
        <text>N-terminal L-glutaminyl-[protein] + H2O = N-terminal L-glutamyl-[protein] + NH4(+)</text>
        <dbReference type="Rhea" id="RHEA:50680"/>
        <dbReference type="Rhea" id="RHEA-COMP:12668"/>
        <dbReference type="Rhea" id="RHEA-COMP:12777"/>
        <dbReference type="ChEBI" id="CHEBI:15377"/>
        <dbReference type="ChEBI" id="CHEBI:28938"/>
        <dbReference type="ChEBI" id="CHEBI:64721"/>
        <dbReference type="ChEBI" id="CHEBI:64722"/>
        <dbReference type="EC" id="3.5.1.122"/>
    </reaction>
</comment>
<dbReference type="CTD" id="9797544"/>
<dbReference type="AlphaFoldDB" id="E3NKQ6"/>
<keyword evidence="12" id="KW-1185">Reference proteome</keyword>
<evidence type="ECO:0000256" key="1">
    <source>
        <dbReference type="ARBA" id="ARBA00003923"/>
    </source>
</evidence>
<dbReference type="GO" id="GO:0005829">
    <property type="term" value="C:cytosol"/>
    <property type="evidence" value="ECO:0007669"/>
    <property type="project" value="TreeGrafter"/>
</dbReference>
<dbReference type="PANTHER" id="PTHR13035:SF0">
    <property type="entry name" value="PROTEIN N-TERMINAL GLUTAMINE AMIDOHYDROLASE"/>
    <property type="match status" value="1"/>
</dbReference>
<dbReference type="PANTHER" id="PTHR13035">
    <property type="entry name" value="PROTEIN N-TERMINAL GLUTAMINE AMIDOHYDROLASE"/>
    <property type="match status" value="1"/>
</dbReference>
<dbReference type="EMBL" id="DS268822">
    <property type="protein sequence ID" value="EFP02682.1"/>
    <property type="molecule type" value="Genomic_DNA"/>
</dbReference>
<dbReference type="InterPro" id="IPR023128">
    <property type="entry name" value="Prot_N_Gln_amidohydro_ab_roll"/>
</dbReference>
<dbReference type="OrthoDB" id="191192at2759"/>
<evidence type="ECO:0000256" key="2">
    <source>
        <dbReference type="ARBA" id="ARBA00008985"/>
    </source>
</evidence>
<comment type="subunit">
    <text evidence="3 9">Monomer.</text>
</comment>
<dbReference type="GO" id="GO:0008418">
    <property type="term" value="F:protein-N-terminal asparagine amidohydrolase activity"/>
    <property type="evidence" value="ECO:0007669"/>
    <property type="project" value="UniProtKB-UniRule"/>
</dbReference>
<evidence type="ECO:0000256" key="7">
    <source>
        <dbReference type="ARBA" id="ARBA00029677"/>
    </source>
</evidence>
<dbReference type="OMA" id="CSFDEYW"/>
<dbReference type="Gene3D" id="3.10.620.10">
    <property type="entry name" value="Protein N-terminal glutamine amidohydrolase, alpha beta roll"/>
    <property type="match status" value="1"/>
</dbReference>
<evidence type="ECO:0000313" key="12">
    <source>
        <dbReference type="Proteomes" id="UP000008281"/>
    </source>
</evidence>
<organism evidence="12">
    <name type="scientific">Caenorhabditis remanei</name>
    <name type="common">Caenorhabditis vulgaris</name>
    <dbReference type="NCBI Taxonomy" id="31234"/>
    <lineage>
        <taxon>Eukaryota</taxon>
        <taxon>Metazoa</taxon>
        <taxon>Ecdysozoa</taxon>
        <taxon>Nematoda</taxon>
        <taxon>Chromadorea</taxon>
        <taxon>Rhabditida</taxon>
        <taxon>Rhabditina</taxon>
        <taxon>Rhabditomorpha</taxon>
        <taxon>Rhabditoidea</taxon>
        <taxon>Rhabditidae</taxon>
        <taxon>Peloderinae</taxon>
        <taxon>Caenorhabditis</taxon>
    </lineage>
</organism>
<dbReference type="Pfam" id="PF09764">
    <property type="entry name" value="Nt_Gln_amidase"/>
    <property type="match status" value="1"/>
</dbReference>
<sequence length="184" mass="21850">MIPVDEALYKSCYCEENVYKLCENWPLNRENFWAVLISNEIKCVPLWRQKSSKKEGGYCLWDYHVIGIQKNPETSKVFDLDSTLEWGVDFSTYWRETMNLEESSLYPERYKRKFRVIPAPLYLTLFSSDRSHMLDADGKYLHEPPEWPPIFNLIPTNLMDLLDMSKKIDNCQVMDEQAFFAFFA</sequence>
<feature type="domain" description="Protein N-terminal glutamine amidohydrolase alpha beta roll" evidence="10">
    <location>
        <begin position="9"/>
        <end position="183"/>
    </location>
</feature>
<evidence type="ECO:0000256" key="9">
    <source>
        <dbReference type="RuleBase" id="RU367082"/>
    </source>
</evidence>
<dbReference type="KEGG" id="crq:GCK72_000183"/>